<keyword evidence="2" id="KW-1185">Reference proteome</keyword>
<dbReference type="PANTHER" id="PTHR46866">
    <property type="entry name" value="GH12955P"/>
    <property type="match status" value="1"/>
</dbReference>
<name>A0A565CNI1_9BRAS</name>
<dbReference type="OrthoDB" id="10578390at2759"/>
<dbReference type="PANTHER" id="PTHR46866:SF1">
    <property type="entry name" value="GH12955P"/>
    <property type="match status" value="1"/>
</dbReference>
<gene>
    <name evidence="1" type="ORF">ANE_LOCUS25568</name>
</gene>
<dbReference type="EMBL" id="CABITT030000008">
    <property type="protein sequence ID" value="VVB15124.1"/>
    <property type="molecule type" value="Genomic_DNA"/>
</dbReference>
<dbReference type="AlphaFoldDB" id="A0A565CNI1"/>
<organism evidence="1 2">
    <name type="scientific">Arabis nemorensis</name>
    <dbReference type="NCBI Taxonomy" id="586526"/>
    <lineage>
        <taxon>Eukaryota</taxon>
        <taxon>Viridiplantae</taxon>
        <taxon>Streptophyta</taxon>
        <taxon>Embryophyta</taxon>
        <taxon>Tracheophyta</taxon>
        <taxon>Spermatophyta</taxon>
        <taxon>Magnoliopsida</taxon>
        <taxon>eudicotyledons</taxon>
        <taxon>Gunneridae</taxon>
        <taxon>Pentapetalae</taxon>
        <taxon>rosids</taxon>
        <taxon>malvids</taxon>
        <taxon>Brassicales</taxon>
        <taxon>Brassicaceae</taxon>
        <taxon>Arabideae</taxon>
        <taxon>Arabis</taxon>
    </lineage>
</organism>
<accession>A0A565CNI1</accession>
<comment type="caution">
    <text evidence="1">The sequence shown here is derived from an EMBL/GenBank/DDBJ whole genome shotgun (WGS) entry which is preliminary data.</text>
</comment>
<protein>
    <submittedName>
        <fullName evidence="1">Uncharacterized protein</fullName>
    </submittedName>
</protein>
<proteinExistence type="predicted"/>
<sequence length="156" mass="17208">MGTFVAEMCAAYCVPLVTKPLSDEEFELAYVLLKDFAKSLTPIAVQRLVLPSIQKILLTTGYSHLKVSLLQDSFVRELWNCIGKRVYLEMIHPLVISNLYNSPDEISASAASVLLFGSCEELGVHVTVHQTILPLINYFGKGICTDGIDVLGDCWA</sequence>
<evidence type="ECO:0000313" key="2">
    <source>
        <dbReference type="Proteomes" id="UP000489600"/>
    </source>
</evidence>
<reference evidence="1" key="1">
    <citation type="submission" date="2019-07" db="EMBL/GenBank/DDBJ databases">
        <authorList>
            <person name="Dittberner H."/>
        </authorList>
    </citation>
    <scope>NUCLEOTIDE SEQUENCE [LARGE SCALE GENOMIC DNA]</scope>
</reference>
<dbReference type="Proteomes" id="UP000489600">
    <property type="component" value="Unassembled WGS sequence"/>
</dbReference>
<evidence type="ECO:0000313" key="1">
    <source>
        <dbReference type="EMBL" id="VVB15124.1"/>
    </source>
</evidence>